<dbReference type="InterPro" id="IPR000276">
    <property type="entry name" value="GPCR_Rhodpsn"/>
</dbReference>
<dbReference type="Gene3D" id="1.20.1070.10">
    <property type="entry name" value="Rhodopsin 7-helix transmembrane proteins"/>
    <property type="match status" value="1"/>
</dbReference>
<evidence type="ECO:0000256" key="4">
    <source>
        <dbReference type="ARBA" id="ARBA00022692"/>
    </source>
</evidence>
<dbReference type="GO" id="GO:0004957">
    <property type="term" value="F:prostaglandin E receptor activity"/>
    <property type="evidence" value="ECO:0007669"/>
    <property type="project" value="TreeGrafter"/>
</dbReference>
<evidence type="ECO:0000259" key="14">
    <source>
        <dbReference type="PROSITE" id="PS50262"/>
    </source>
</evidence>
<dbReference type="GO" id="GO:0007189">
    <property type="term" value="P:adenylate cyclase-activating G protein-coupled receptor signaling pathway"/>
    <property type="evidence" value="ECO:0007669"/>
    <property type="project" value="TreeGrafter"/>
</dbReference>
<evidence type="ECO:0000256" key="9">
    <source>
        <dbReference type="ARBA" id="ARBA00023180"/>
    </source>
</evidence>
<proteinExistence type="predicted"/>
<gene>
    <name evidence="15" type="ORF">JZ751_007716</name>
</gene>
<dbReference type="InterPro" id="IPR008365">
    <property type="entry name" value="Prostanoid_rcpt"/>
</dbReference>
<feature type="transmembrane region" description="Helical" evidence="13">
    <location>
        <begin position="274"/>
        <end position="297"/>
    </location>
</feature>
<feature type="transmembrane region" description="Helical" evidence="13">
    <location>
        <begin position="88"/>
        <end position="114"/>
    </location>
</feature>
<keyword evidence="16" id="KW-1185">Reference proteome</keyword>
<dbReference type="GO" id="GO:0005886">
    <property type="term" value="C:plasma membrane"/>
    <property type="evidence" value="ECO:0007669"/>
    <property type="project" value="UniProtKB-SubCell"/>
</dbReference>
<dbReference type="InterPro" id="IPR001105">
    <property type="entry name" value="Thbox_rcpt"/>
</dbReference>
<evidence type="ECO:0000256" key="7">
    <source>
        <dbReference type="ARBA" id="ARBA00023136"/>
    </source>
</evidence>
<evidence type="ECO:0000256" key="11">
    <source>
        <dbReference type="ARBA" id="ARBA00029815"/>
    </source>
</evidence>
<accession>A0A8T2P8G6</accession>
<evidence type="ECO:0000256" key="6">
    <source>
        <dbReference type="ARBA" id="ARBA00023040"/>
    </source>
</evidence>
<evidence type="ECO:0000256" key="13">
    <source>
        <dbReference type="SAM" id="Phobius"/>
    </source>
</evidence>
<dbReference type="GO" id="GO:0007204">
    <property type="term" value="P:positive regulation of cytosolic calcium ion concentration"/>
    <property type="evidence" value="ECO:0007669"/>
    <property type="project" value="TreeGrafter"/>
</dbReference>
<dbReference type="Pfam" id="PF00001">
    <property type="entry name" value="7tm_1"/>
    <property type="match status" value="1"/>
</dbReference>
<sequence length="381" mass="41167">MMFSSMHHSNSSGPTPPGPVSPFSNQSQGIAVLAAMSRLSNFSSEESSSAPGGPVAAGLSMTLGVLSNIVALVILAKAYAHLRRRSKATFLLFASSLVVTDFAGHVINGSLVLWLYLSGGVPEPYGPADSLCQFLGGTMVFFGLCPLFLGCAMAAERCLGVTQPLLHASVVTTTRTKLCLSSIWLTALCVALLPCFQLGAYTYQFPGTWCFIKVLEDTRQTDVAFVLLFSGLGLASLAVALVCNTVSGVTLVLARLRKKPSSHRSAKSHDIEMVVQLVGIMVTSCICWSPLLIFGLMSVTRSYSSSTGEDLETYKTLMVMGVRLASWNQILDPWVYILLRRAVLRKICLITKRQATLKGSTFRRWEASSFQSSEKNVSNRI</sequence>
<dbReference type="InterPro" id="IPR017452">
    <property type="entry name" value="GPCR_Rhodpsn_7TM"/>
</dbReference>
<dbReference type="PANTHER" id="PTHR11866:SF3">
    <property type="entry name" value="PROSTAGLANDIN E2 RECEPTOR EP1 SUBTYPE"/>
    <property type="match status" value="1"/>
</dbReference>
<dbReference type="PRINTS" id="PR01788">
    <property type="entry name" value="PROSTANOIDR"/>
</dbReference>
<keyword evidence="8" id="KW-0675">Receptor</keyword>
<dbReference type="PANTHER" id="PTHR11866">
    <property type="entry name" value="G-PROTEIN COUPLED RECEPTOR FAMILY 1 MEMBER"/>
    <property type="match status" value="1"/>
</dbReference>
<feature type="transmembrane region" description="Helical" evidence="13">
    <location>
        <begin position="183"/>
        <end position="203"/>
    </location>
</feature>
<dbReference type="EMBL" id="JAFBMS010000016">
    <property type="protein sequence ID" value="KAG9345902.1"/>
    <property type="molecule type" value="Genomic_DNA"/>
</dbReference>
<keyword evidence="3" id="KW-1003">Cell membrane</keyword>
<feature type="transmembrane region" description="Helical" evidence="13">
    <location>
        <begin position="134"/>
        <end position="155"/>
    </location>
</feature>
<dbReference type="SUPFAM" id="SSF81321">
    <property type="entry name" value="Family A G protein-coupled receptor-like"/>
    <property type="match status" value="1"/>
</dbReference>
<evidence type="ECO:0000256" key="3">
    <source>
        <dbReference type="ARBA" id="ARBA00022475"/>
    </source>
</evidence>
<evidence type="ECO:0000313" key="16">
    <source>
        <dbReference type="Proteomes" id="UP000824540"/>
    </source>
</evidence>
<keyword evidence="4 13" id="KW-0812">Transmembrane</keyword>
<keyword evidence="6" id="KW-0297">G-protein coupled receptor</keyword>
<dbReference type="FunFam" id="1.20.1070.10:FF:000384">
    <property type="entry name" value="Prostaglandin E receptor 1a (subtype EP1)"/>
    <property type="match status" value="1"/>
</dbReference>
<dbReference type="OrthoDB" id="5959154at2759"/>
<dbReference type="PROSITE" id="PS00237">
    <property type="entry name" value="G_PROTEIN_RECEP_F1_1"/>
    <property type="match status" value="1"/>
</dbReference>
<reference evidence="15" key="1">
    <citation type="thesis" date="2021" institute="BYU ScholarsArchive" country="Provo, UT, USA">
        <title>Applications of and Algorithms for Genome Assembly and Genomic Analyses with an Emphasis on Marine Teleosts.</title>
        <authorList>
            <person name="Pickett B.D."/>
        </authorList>
    </citation>
    <scope>NUCLEOTIDE SEQUENCE</scope>
    <source>
        <strain evidence="15">HI-2016</strain>
    </source>
</reference>
<comment type="caution">
    <text evidence="15">The sequence shown here is derived from an EMBL/GenBank/DDBJ whole genome shotgun (WGS) entry which is preliminary data.</text>
</comment>
<evidence type="ECO:0000256" key="2">
    <source>
        <dbReference type="ARBA" id="ARBA00017628"/>
    </source>
</evidence>
<dbReference type="AlphaFoldDB" id="A0A8T2P8G6"/>
<protein>
    <recommendedName>
        <fullName evidence="2">Thromboxane A2 receptor</fullName>
    </recommendedName>
    <alternativeName>
        <fullName evidence="11">Prostanoid TP receptor</fullName>
    </alternativeName>
</protein>
<evidence type="ECO:0000256" key="1">
    <source>
        <dbReference type="ARBA" id="ARBA00004651"/>
    </source>
</evidence>
<evidence type="ECO:0000256" key="8">
    <source>
        <dbReference type="ARBA" id="ARBA00023170"/>
    </source>
</evidence>
<dbReference type="GO" id="GO:0006954">
    <property type="term" value="P:inflammatory response"/>
    <property type="evidence" value="ECO:0007669"/>
    <property type="project" value="TreeGrafter"/>
</dbReference>
<feature type="compositionally biased region" description="Low complexity" evidence="12">
    <location>
        <begin position="1"/>
        <end position="13"/>
    </location>
</feature>
<dbReference type="Proteomes" id="UP000824540">
    <property type="component" value="Unassembled WGS sequence"/>
</dbReference>
<keyword evidence="5 13" id="KW-1133">Transmembrane helix</keyword>
<keyword evidence="10" id="KW-0807">Transducer</keyword>
<keyword evidence="9" id="KW-0325">Glycoprotein</keyword>
<evidence type="ECO:0000313" key="15">
    <source>
        <dbReference type="EMBL" id="KAG9345902.1"/>
    </source>
</evidence>
<organism evidence="15 16">
    <name type="scientific">Albula glossodonta</name>
    <name type="common">roundjaw bonefish</name>
    <dbReference type="NCBI Taxonomy" id="121402"/>
    <lineage>
        <taxon>Eukaryota</taxon>
        <taxon>Metazoa</taxon>
        <taxon>Chordata</taxon>
        <taxon>Craniata</taxon>
        <taxon>Vertebrata</taxon>
        <taxon>Euteleostomi</taxon>
        <taxon>Actinopterygii</taxon>
        <taxon>Neopterygii</taxon>
        <taxon>Teleostei</taxon>
        <taxon>Albuliformes</taxon>
        <taxon>Albulidae</taxon>
        <taxon>Albula</taxon>
    </lineage>
</organism>
<comment type="subcellular location">
    <subcellularLocation>
        <location evidence="1">Cell membrane</location>
        <topology evidence="1">Multi-pass membrane protein</topology>
    </subcellularLocation>
</comment>
<keyword evidence="7 13" id="KW-0472">Membrane</keyword>
<dbReference type="GO" id="GO:0004960">
    <property type="term" value="F:thromboxane receptor activity"/>
    <property type="evidence" value="ECO:0007669"/>
    <property type="project" value="InterPro"/>
</dbReference>
<name>A0A8T2P8G6_9TELE</name>
<evidence type="ECO:0000256" key="10">
    <source>
        <dbReference type="ARBA" id="ARBA00023224"/>
    </source>
</evidence>
<dbReference type="PROSITE" id="PS50262">
    <property type="entry name" value="G_PROTEIN_RECEP_F1_2"/>
    <property type="match status" value="1"/>
</dbReference>
<dbReference type="PRINTS" id="PR00429">
    <property type="entry name" value="THROMBOXANER"/>
</dbReference>
<feature type="transmembrane region" description="Helical" evidence="13">
    <location>
        <begin position="223"/>
        <end position="253"/>
    </location>
</feature>
<dbReference type="CDD" id="cd15144">
    <property type="entry name" value="7tmA_PGE2_EP1"/>
    <property type="match status" value="1"/>
</dbReference>
<feature type="transmembrane region" description="Helical" evidence="13">
    <location>
        <begin position="55"/>
        <end position="76"/>
    </location>
</feature>
<feature type="domain" description="G-protein coupled receptors family 1 profile" evidence="14">
    <location>
        <begin position="67"/>
        <end position="336"/>
    </location>
</feature>
<feature type="region of interest" description="Disordered" evidence="12">
    <location>
        <begin position="1"/>
        <end position="21"/>
    </location>
</feature>
<evidence type="ECO:0000256" key="12">
    <source>
        <dbReference type="SAM" id="MobiDB-lite"/>
    </source>
</evidence>
<evidence type="ECO:0000256" key="5">
    <source>
        <dbReference type="ARBA" id="ARBA00022989"/>
    </source>
</evidence>
<feature type="transmembrane region" description="Helical" evidence="13">
    <location>
        <begin position="317"/>
        <end position="339"/>
    </location>
</feature>